<dbReference type="Gene3D" id="3.40.50.1820">
    <property type="entry name" value="alpha/beta hydrolase"/>
    <property type="match status" value="1"/>
</dbReference>
<dbReference type="GO" id="GO:0016787">
    <property type="term" value="F:hydrolase activity"/>
    <property type="evidence" value="ECO:0007669"/>
    <property type="project" value="UniProtKB-KW"/>
</dbReference>
<dbReference type="SUPFAM" id="SSF53474">
    <property type="entry name" value="alpha/beta-Hydrolases"/>
    <property type="match status" value="1"/>
</dbReference>
<dbReference type="Proteomes" id="UP000809337">
    <property type="component" value="Unassembled WGS sequence"/>
</dbReference>
<keyword evidence="2" id="KW-0378">Hydrolase</keyword>
<name>A0A9Q2RTQ7_9RHOB</name>
<dbReference type="InterPro" id="IPR050228">
    <property type="entry name" value="Carboxylesterase_BioH"/>
</dbReference>
<dbReference type="EMBL" id="JAFBWN010000014">
    <property type="protein sequence ID" value="MBM2356350.1"/>
    <property type="molecule type" value="Genomic_DNA"/>
</dbReference>
<dbReference type="AlphaFoldDB" id="A0A9Q2RTQ7"/>
<dbReference type="InterPro" id="IPR029058">
    <property type="entry name" value="AB_hydrolase_fold"/>
</dbReference>
<dbReference type="PANTHER" id="PTHR43194:SF2">
    <property type="entry name" value="PEROXISOMAL MEMBRANE PROTEIN LPX1"/>
    <property type="match status" value="1"/>
</dbReference>
<evidence type="ECO:0000259" key="1">
    <source>
        <dbReference type="Pfam" id="PF12697"/>
    </source>
</evidence>
<sequence>MLLSVLKFAAVSAGSTLLIALGLIVTQRPHQTAANDDSGLDFSETLARDYGEVAPTVPVRMRDGYALQIRRYGASGREDVPLVVLVHGSGWHGLQFHALATALASNADVVVPDLRGHGAAPGRRGDVDYIGQFEDDLADLITDQARKGQKVVMVGHSSGGGLVVRMAGGAQGALMDRAVLLAPFLKHNAATTRRNSGGWARVLVRRLVGLSMLNAVGIRALNHLKIIQFNMPPAVLDGPLGDTATTAYSYRLNSSFAPRSDFRQDVAALPPFTLVVGAQDEAFVAEAYAPLMRSVTGAGRYHVVPNVGHLGIVDAPQTLNFIQEAIHAVRQ</sequence>
<proteinExistence type="predicted"/>
<dbReference type="InterPro" id="IPR000073">
    <property type="entry name" value="AB_hydrolase_1"/>
</dbReference>
<reference evidence="2" key="1">
    <citation type="submission" date="2021-01" db="EMBL/GenBank/DDBJ databases">
        <title>Diatom-associated Roseobacters Show Island Model of Population Structure.</title>
        <authorList>
            <person name="Qu L."/>
            <person name="Feng X."/>
            <person name="Chen Y."/>
            <person name="Li L."/>
            <person name="Wang X."/>
            <person name="Hu Z."/>
            <person name="Wang H."/>
            <person name="Luo H."/>
        </authorList>
    </citation>
    <scope>NUCLEOTIDE SEQUENCE</scope>
    <source>
        <strain evidence="2">SM26-45</strain>
    </source>
</reference>
<comment type="caution">
    <text evidence="2">The sequence shown here is derived from an EMBL/GenBank/DDBJ whole genome shotgun (WGS) entry which is preliminary data.</text>
</comment>
<evidence type="ECO:0000313" key="3">
    <source>
        <dbReference type="Proteomes" id="UP000809337"/>
    </source>
</evidence>
<dbReference type="Pfam" id="PF12697">
    <property type="entry name" value="Abhydrolase_6"/>
    <property type="match status" value="1"/>
</dbReference>
<feature type="domain" description="AB hydrolase-1" evidence="1">
    <location>
        <begin position="83"/>
        <end position="318"/>
    </location>
</feature>
<protein>
    <submittedName>
        <fullName evidence="2">Alpha/beta fold hydrolase</fullName>
    </submittedName>
</protein>
<accession>A0A9Q2RTQ7</accession>
<organism evidence="2 3">
    <name type="scientific">Pseudosulfitobacter pseudonitzschiae</name>
    <dbReference type="NCBI Taxonomy" id="1402135"/>
    <lineage>
        <taxon>Bacteria</taxon>
        <taxon>Pseudomonadati</taxon>
        <taxon>Pseudomonadota</taxon>
        <taxon>Alphaproteobacteria</taxon>
        <taxon>Rhodobacterales</taxon>
        <taxon>Roseobacteraceae</taxon>
        <taxon>Pseudosulfitobacter</taxon>
    </lineage>
</organism>
<evidence type="ECO:0000313" key="2">
    <source>
        <dbReference type="EMBL" id="MBM2356350.1"/>
    </source>
</evidence>
<dbReference type="PANTHER" id="PTHR43194">
    <property type="entry name" value="HYDROLASE ALPHA/BETA FOLD FAMILY"/>
    <property type="match status" value="1"/>
</dbReference>
<dbReference type="RefSeq" id="WP_231035223.1">
    <property type="nucleotide sequence ID" value="NZ_JAJNGX010000014.1"/>
</dbReference>
<gene>
    <name evidence="2" type="ORF">JQX14_17475</name>
</gene>